<feature type="domain" description="FAD/NAD(P)-binding" evidence="2">
    <location>
        <begin position="7"/>
        <end position="300"/>
    </location>
</feature>
<dbReference type="eggNOG" id="COG0446">
    <property type="taxonomic scope" value="Bacteria"/>
</dbReference>
<dbReference type="InterPro" id="IPR051691">
    <property type="entry name" value="Metab_Enz_Cyan_OpOx_G3PDH"/>
</dbReference>
<dbReference type="Proteomes" id="UP000006001">
    <property type="component" value="Unassembled WGS sequence"/>
</dbReference>
<evidence type="ECO:0000256" key="1">
    <source>
        <dbReference type="ARBA" id="ARBA00023002"/>
    </source>
</evidence>
<accession>D0WE67</accession>
<protein>
    <submittedName>
        <fullName evidence="3">Pyridine nucleotide-disulfide oxidoreductase</fullName>
    </submittedName>
</protein>
<dbReference type="HOGENOM" id="CLU_030705_0_0_11"/>
<keyword evidence="4" id="KW-1185">Reference proteome</keyword>
<dbReference type="PANTHER" id="PTHR42949">
    <property type="entry name" value="ANAEROBIC GLYCEROL-3-PHOSPHATE DEHYDROGENASE SUBUNIT B"/>
    <property type="match status" value="1"/>
</dbReference>
<evidence type="ECO:0000313" key="3">
    <source>
        <dbReference type="EMBL" id="EEZ62005.1"/>
    </source>
</evidence>
<dbReference type="InterPro" id="IPR023753">
    <property type="entry name" value="FAD/NAD-binding_dom"/>
</dbReference>
<proteinExistence type="predicted"/>
<dbReference type="SUPFAM" id="SSF51905">
    <property type="entry name" value="FAD/NAD(P)-binding domain"/>
    <property type="match status" value="1"/>
</dbReference>
<keyword evidence="1" id="KW-0560">Oxidoreductase</keyword>
<dbReference type="AlphaFoldDB" id="D0WE67"/>
<dbReference type="GeneID" id="85006773"/>
<dbReference type="STRING" id="649764.HMPREF0762_00092"/>
<name>D0WE67_SLAES</name>
<dbReference type="PRINTS" id="PR00469">
    <property type="entry name" value="PNDRDTASEII"/>
</dbReference>
<reference evidence="3" key="1">
    <citation type="submission" date="2009-10" db="EMBL/GenBank/DDBJ databases">
        <authorList>
            <person name="Weinstock G."/>
            <person name="Sodergren E."/>
            <person name="Clifton S."/>
            <person name="Fulton L."/>
            <person name="Fulton B."/>
            <person name="Courtney L."/>
            <person name="Fronick C."/>
            <person name="Harrison M."/>
            <person name="Strong C."/>
            <person name="Farmer C."/>
            <person name="Delahaunty K."/>
            <person name="Markovic C."/>
            <person name="Hall O."/>
            <person name="Minx P."/>
            <person name="Tomlinson C."/>
            <person name="Mitreva M."/>
            <person name="Nelson J."/>
            <person name="Hou S."/>
            <person name="Wollam A."/>
            <person name="Pepin K.H."/>
            <person name="Johnson M."/>
            <person name="Bhonagiri V."/>
            <person name="Nash W.E."/>
            <person name="Warren W."/>
            <person name="Chinwalla A."/>
            <person name="Mardis E.R."/>
            <person name="Wilson R.K."/>
        </authorList>
    </citation>
    <scope>NUCLEOTIDE SEQUENCE [LARGE SCALE GENOMIC DNA]</scope>
    <source>
        <strain evidence="3">ATCC 700122</strain>
    </source>
</reference>
<dbReference type="InterPro" id="IPR036188">
    <property type="entry name" value="FAD/NAD-bd_sf"/>
</dbReference>
<dbReference type="EMBL" id="ACUX02000004">
    <property type="protein sequence ID" value="EEZ62005.1"/>
    <property type="molecule type" value="Genomic_DNA"/>
</dbReference>
<evidence type="ECO:0000313" key="4">
    <source>
        <dbReference type="Proteomes" id="UP000006001"/>
    </source>
</evidence>
<dbReference type="PRINTS" id="PR00368">
    <property type="entry name" value="FADPNR"/>
</dbReference>
<organism evidence="3 4">
    <name type="scientific">Slackia exigua (strain ATCC 700122 / DSM 15923 / CIP 105133 / JCM 11022 / KCTC 5966 / S-7)</name>
    <dbReference type="NCBI Taxonomy" id="649764"/>
    <lineage>
        <taxon>Bacteria</taxon>
        <taxon>Bacillati</taxon>
        <taxon>Actinomycetota</taxon>
        <taxon>Coriobacteriia</taxon>
        <taxon>Eggerthellales</taxon>
        <taxon>Eggerthellaceae</taxon>
        <taxon>Slackia</taxon>
    </lineage>
</organism>
<gene>
    <name evidence="3" type="ORF">HMPREF0762_00092</name>
</gene>
<dbReference type="Gene3D" id="3.50.50.60">
    <property type="entry name" value="FAD/NAD(P)-binding domain"/>
    <property type="match status" value="2"/>
</dbReference>
<sequence>MRRDVGIAIIGGGAAGLAAAVAAYDAGVEDVVIFEREDATGGILKQCIHNGFGLHRFKEELTGPEYAARELAAAEMRGIEIEYEASVLSLSRDRVLSVVSPTLGMLEVHAKAVILAMGSRERTRGALRIPGARPAGVYTAGTAQHMINLEGIMPGKEIVMLGSGDIGLIVARRLAYEGAHVKMVLNRSHISSGLKRNIVQCLDDYGIPLRLLHTITSIHGTSRIEAVGVSQVDKETKAAIPGTEEIIPCDTLLLSVGLIPENELSRQAGVAIDRGSSGASVDETYQTTIPGIFSAGNVLHIHDLVDFVSEEGEGAGKAAAAFVLAGVGASEQAHDAGDIVASARVSAGSGVSYVVPQRVSARAASKVLMRFRVRRIYKKASIIVLADGVEVKRFKRPVMVPAEMSEIRIDPALIAGRSAIEVRIEGEEE</sequence>
<evidence type="ECO:0000259" key="2">
    <source>
        <dbReference type="Pfam" id="PF07992"/>
    </source>
</evidence>
<dbReference type="GO" id="GO:0016491">
    <property type="term" value="F:oxidoreductase activity"/>
    <property type="evidence" value="ECO:0007669"/>
    <property type="project" value="UniProtKB-KW"/>
</dbReference>
<dbReference type="RefSeq" id="WP_006361340.1">
    <property type="nucleotide sequence ID" value="NZ_GG700630.1"/>
</dbReference>
<comment type="caution">
    <text evidence="3">The sequence shown here is derived from an EMBL/GenBank/DDBJ whole genome shotgun (WGS) entry which is preliminary data.</text>
</comment>
<dbReference type="Pfam" id="PF07992">
    <property type="entry name" value="Pyr_redox_2"/>
    <property type="match status" value="1"/>
</dbReference>
<dbReference type="PANTHER" id="PTHR42949:SF3">
    <property type="entry name" value="ANAEROBIC GLYCEROL-3-PHOSPHATE DEHYDROGENASE SUBUNIT B"/>
    <property type="match status" value="1"/>
</dbReference>
<dbReference type="OrthoDB" id="9801699at2"/>